<evidence type="ECO:0000259" key="10">
    <source>
        <dbReference type="PROSITE" id="PS51007"/>
    </source>
</evidence>
<dbReference type="PANTHER" id="PTHR34688">
    <property type="entry name" value="CYTOCHROME C6, CHLOROPLASTIC"/>
    <property type="match status" value="1"/>
</dbReference>
<comment type="function">
    <text evidence="9">Functions as an electron carrier between membrane-bound cytochrome b6-f and photosystem I in oxygenic photosynthesis.</text>
</comment>
<name>A0ABU5TE52_9CYAN</name>
<evidence type="ECO:0000256" key="7">
    <source>
        <dbReference type="ARBA" id="ARBA00023004"/>
    </source>
</evidence>
<feature type="binding site" description="covalent" evidence="9">
    <location>
        <position position="42"/>
    </location>
    <ligand>
        <name>heme c</name>
        <dbReference type="ChEBI" id="CHEBI:61717"/>
    </ligand>
</feature>
<feature type="signal peptide" evidence="9">
    <location>
        <begin position="1"/>
        <end position="26"/>
    </location>
</feature>
<feature type="chain" id="PRO_5044918598" description="Cytochrome c6" evidence="9">
    <location>
        <begin position="27"/>
        <end position="113"/>
    </location>
</feature>
<dbReference type="Gene3D" id="1.10.760.10">
    <property type="entry name" value="Cytochrome c-like domain"/>
    <property type="match status" value="1"/>
</dbReference>
<evidence type="ECO:0000256" key="5">
    <source>
        <dbReference type="ARBA" id="ARBA00022723"/>
    </source>
</evidence>
<comment type="PTM">
    <text evidence="9">Binds 1 heme c group per subunit.</text>
</comment>
<evidence type="ECO:0000256" key="6">
    <source>
        <dbReference type="ARBA" id="ARBA00022982"/>
    </source>
</evidence>
<dbReference type="SUPFAM" id="SSF46626">
    <property type="entry name" value="Cytochrome c"/>
    <property type="match status" value="1"/>
</dbReference>
<dbReference type="RefSeq" id="WP_323259676.1">
    <property type="nucleotide sequence ID" value="NZ_JAYGIE010000006.1"/>
</dbReference>
<evidence type="ECO:0000256" key="3">
    <source>
        <dbReference type="ARBA" id="ARBA00022448"/>
    </source>
</evidence>
<keyword evidence="4 9" id="KW-0349">Heme</keyword>
<dbReference type="InterPro" id="IPR008168">
    <property type="entry name" value="Cyt_C_IC"/>
</dbReference>
<evidence type="ECO:0000256" key="2">
    <source>
        <dbReference type="ARBA" id="ARBA00009650"/>
    </source>
</evidence>
<dbReference type="PRINTS" id="PR00605">
    <property type="entry name" value="CYTCHROMECIC"/>
</dbReference>
<keyword evidence="8 9" id="KW-0793">Thylakoid</keyword>
<protein>
    <recommendedName>
        <fullName evidence="9">Cytochrome c6</fullName>
    </recommendedName>
    <alternativeName>
        <fullName evidence="9">Cytochrome c-553</fullName>
    </alternativeName>
    <alternativeName>
        <fullName evidence="9">Cytochrome c553</fullName>
    </alternativeName>
    <alternativeName>
        <fullName evidence="9">Soluble cytochrome f</fullName>
    </alternativeName>
</protein>
<feature type="binding site" description="axial binding residue" evidence="9">
    <location>
        <position position="83"/>
    </location>
    <ligand>
        <name>heme c</name>
        <dbReference type="ChEBI" id="CHEBI:61717"/>
    </ligand>
    <ligandPart>
        <name>Fe</name>
        <dbReference type="ChEBI" id="CHEBI:18248"/>
    </ligandPart>
</feature>
<keyword evidence="5 9" id="KW-0479">Metal-binding</keyword>
<dbReference type="NCBIfam" id="NF045930">
    <property type="entry name" value="Cytc6PetJCyano"/>
    <property type="match status" value="1"/>
</dbReference>
<comment type="caution">
    <text evidence="11">The sequence shown here is derived from an EMBL/GenBank/DDBJ whole genome shotgun (WGS) entry which is preliminary data.</text>
</comment>
<keyword evidence="9" id="KW-0602">Photosynthesis</keyword>
<sequence precursor="true">MKRIFSILAIALTILVSLAFGQPAFAEVSAGAKIFNNNCAQCHTGGKNNVVAAKTLKADALEKYGKNTVEAISLQVVKGKGAMPAFGKKLKDEEISLVANYVLEQSQNGWPKA</sequence>
<dbReference type="Pfam" id="PF13442">
    <property type="entry name" value="Cytochrome_CBB3"/>
    <property type="match status" value="1"/>
</dbReference>
<evidence type="ECO:0000313" key="12">
    <source>
        <dbReference type="Proteomes" id="UP001301388"/>
    </source>
</evidence>
<evidence type="ECO:0000256" key="4">
    <source>
        <dbReference type="ARBA" id="ARBA00022617"/>
    </source>
</evidence>
<evidence type="ECO:0000313" key="11">
    <source>
        <dbReference type="EMBL" id="MEA5476546.1"/>
    </source>
</evidence>
<dbReference type="EMBL" id="JAYGIE010000006">
    <property type="protein sequence ID" value="MEA5476546.1"/>
    <property type="molecule type" value="Genomic_DNA"/>
</dbReference>
<dbReference type="PROSITE" id="PS51007">
    <property type="entry name" value="CYTC"/>
    <property type="match status" value="1"/>
</dbReference>
<dbReference type="HAMAP" id="MF_00594">
    <property type="entry name" value="Cytc_PetJ"/>
    <property type="match status" value="1"/>
</dbReference>
<comment type="subunit">
    <text evidence="9">Monomer.</text>
</comment>
<keyword evidence="3 9" id="KW-0813">Transport</keyword>
<dbReference type="InterPro" id="IPR009056">
    <property type="entry name" value="Cyt_c-like_dom"/>
</dbReference>
<reference evidence="11 12" key="1">
    <citation type="submission" date="2023-12" db="EMBL/GenBank/DDBJ databases">
        <title>Baltic Sea Cyanobacteria.</title>
        <authorList>
            <person name="Delbaje E."/>
            <person name="Fewer D.P."/>
            <person name="Shishido T.K."/>
        </authorList>
    </citation>
    <scope>NUCLEOTIDE SEQUENCE [LARGE SCALE GENOMIC DNA]</scope>
    <source>
        <strain evidence="11 12">UHCC 0370</strain>
    </source>
</reference>
<accession>A0ABU5TE52</accession>
<feature type="binding site" description="axial binding residue" evidence="9">
    <location>
        <position position="43"/>
    </location>
    <ligand>
        <name>heme c</name>
        <dbReference type="ChEBI" id="CHEBI:61717"/>
    </ligand>
    <ligandPart>
        <name>Fe</name>
        <dbReference type="ChEBI" id="CHEBI:18248"/>
    </ligandPart>
</feature>
<evidence type="ECO:0000256" key="8">
    <source>
        <dbReference type="ARBA" id="ARBA00023078"/>
    </source>
</evidence>
<evidence type="ECO:0000256" key="9">
    <source>
        <dbReference type="HAMAP-Rule" id="MF_00594"/>
    </source>
</evidence>
<keyword evidence="6 9" id="KW-0249">Electron transport</keyword>
<keyword evidence="12" id="KW-1185">Reference proteome</keyword>
<feature type="domain" description="Cytochrome c" evidence="10">
    <location>
        <begin position="26"/>
        <end position="106"/>
    </location>
</feature>
<dbReference type="InterPro" id="IPR023655">
    <property type="entry name" value="Cyt_C6"/>
</dbReference>
<evidence type="ECO:0000256" key="1">
    <source>
        <dbReference type="ARBA" id="ARBA00004518"/>
    </source>
</evidence>
<comment type="subcellular location">
    <subcellularLocation>
        <location evidence="1 9">Cellular thylakoid lumen</location>
    </subcellularLocation>
</comment>
<feature type="binding site" description="covalent" evidence="9">
    <location>
        <position position="39"/>
    </location>
    <ligand>
        <name>heme c</name>
        <dbReference type="ChEBI" id="CHEBI:61717"/>
    </ligand>
</feature>
<dbReference type="PANTHER" id="PTHR34688:SF2">
    <property type="entry name" value="CYTOCHROME C6, CHLOROPLASTIC"/>
    <property type="match status" value="1"/>
</dbReference>
<keyword evidence="9" id="KW-0732">Signal</keyword>
<organism evidence="11 12">
    <name type="scientific">Pseudanabaena galeata UHCC 0370</name>
    <dbReference type="NCBI Taxonomy" id="3110310"/>
    <lineage>
        <taxon>Bacteria</taxon>
        <taxon>Bacillati</taxon>
        <taxon>Cyanobacteriota</taxon>
        <taxon>Cyanophyceae</taxon>
        <taxon>Pseudanabaenales</taxon>
        <taxon>Pseudanabaenaceae</taxon>
        <taxon>Pseudanabaena</taxon>
    </lineage>
</organism>
<dbReference type="Proteomes" id="UP001301388">
    <property type="component" value="Unassembled WGS sequence"/>
</dbReference>
<dbReference type="InterPro" id="IPR036909">
    <property type="entry name" value="Cyt_c-like_dom_sf"/>
</dbReference>
<gene>
    <name evidence="9" type="primary">petJ</name>
    <name evidence="11" type="ORF">VB774_02835</name>
</gene>
<comment type="similarity">
    <text evidence="2 9">Belongs to the cytochrome c family. PetJ subfamily.</text>
</comment>
<keyword evidence="7 9" id="KW-0408">Iron</keyword>
<proteinExistence type="inferred from homology"/>